<evidence type="ECO:0000313" key="4">
    <source>
        <dbReference type="Proteomes" id="UP000309872"/>
    </source>
</evidence>
<reference evidence="3 4" key="1">
    <citation type="submission" date="2019-04" db="EMBL/GenBank/DDBJ databases">
        <title>Sphingobacterium olei sp. nov., isolated from oil-contaminated soil.</title>
        <authorList>
            <person name="Liu B."/>
        </authorList>
    </citation>
    <scope>NUCLEOTIDE SEQUENCE [LARGE SCALE GENOMIC DNA]</scope>
    <source>
        <strain evidence="3 4">Y3L14</strain>
    </source>
</reference>
<proteinExistence type="predicted"/>
<feature type="domain" description="Peptidase M56" evidence="2">
    <location>
        <begin position="22"/>
        <end position="296"/>
    </location>
</feature>
<feature type="transmembrane region" description="Helical" evidence="1">
    <location>
        <begin position="103"/>
        <end position="123"/>
    </location>
</feature>
<keyword evidence="1" id="KW-0472">Membrane</keyword>
<sequence>MEAIIQNLVKALGWSIVHSLWQGAILYLILFGLFTLMPKASPRIKHNIAFGTLLATLTAFIFTVISTFTLPVAQSNPGVKFNEQDYVVLLKEFQKGQFATENIFPFIVAIYILGMIFQTAFLLKGYLKLKNIRKHNIAPVPAEWAVLFKKAAKKLDISKSIGFYLSTSVSVPLAIGYFKPVILFPIALINHLNTEQVEAILLHELAHIRRNDYLINLIKVCVETMLFFNPFVWLTSRFMHIEREHACDDLVVDSTHTPLAYAKALLHLETLRMQQAPAMSMAATGNTHYLLKRIKRITNMEKNYPNVKQQLLAIALTLFTFVTVAWIAPNSNKKDVAKNEKTEIETQATIDIETEIREVLTFASDSDTIAVPERTPIARTMSGESTVIYHSDNRPDSLNGVCDDTDLKAHMSRIAENAEEMEQYHNSPQFKAQIAKIEANAKEIEKYFESPEFKQKISNIEAHAKDVEKYVNSPEFQGKIAKIELEAKKIEKYFDSREFKQKIAKIESRAKDIENYVESPEFKEKIAEIETKAKNLAAYYESPEFKNKINKITEAYDSPEYQEIHKRYQQELEALQKSKRNKTIQTPLLVLF</sequence>
<keyword evidence="1" id="KW-1133">Transmembrane helix</keyword>
<dbReference type="RefSeq" id="WP_136818600.1">
    <property type="nucleotide sequence ID" value="NZ_BMJX01000001.1"/>
</dbReference>
<gene>
    <name evidence="3" type="ORF">FAZ19_00260</name>
</gene>
<feature type="transmembrane region" description="Helical" evidence="1">
    <location>
        <begin position="213"/>
        <end position="234"/>
    </location>
</feature>
<dbReference type="OrthoDB" id="15218at2"/>
<evidence type="ECO:0000313" key="3">
    <source>
        <dbReference type="EMBL" id="TJY67733.1"/>
    </source>
</evidence>
<comment type="caution">
    <text evidence="3">The sequence shown here is derived from an EMBL/GenBank/DDBJ whole genome shotgun (WGS) entry which is preliminary data.</text>
</comment>
<keyword evidence="4" id="KW-1185">Reference proteome</keyword>
<dbReference type="PANTHER" id="PTHR34978">
    <property type="entry name" value="POSSIBLE SENSOR-TRANSDUCER PROTEIN BLAR"/>
    <property type="match status" value="1"/>
</dbReference>
<evidence type="ECO:0000256" key="1">
    <source>
        <dbReference type="SAM" id="Phobius"/>
    </source>
</evidence>
<feature type="transmembrane region" description="Helical" evidence="1">
    <location>
        <begin position="161"/>
        <end position="178"/>
    </location>
</feature>
<dbReference type="Pfam" id="PF05569">
    <property type="entry name" value="Peptidase_M56"/>
    <property type="match status" value="1"/>
</dbReference>
<name>A0A4U0H799_9SPHI</name>
<accession>A0A4U0H799</accession>
<feature type="transmembrane region" description="Helical" evidence="1">
    <location>
        <begin position="48"/>
        <end position="70"/>
    </location>
</feature>
<feature type="transmembrane region" description="Helical" evidence="1">
    <location>
        <begin position="12"/>
        <end position="36"/>
    </location>
</feature>
<feature type="transmembrane region" description="Helical" evidence="1">
    <location>
        <begin position="311"/>
        <end position="328"/>
    </location>
</feature>
<dbReference type="EMBL" id="SUKA01000001">
    <property type="protein sequence ID" value="TJY67733.1"/>
    <property type="molecule type" value="Genomic_DNA"/>
</dbReference>
<dbReference type="AlphaFoldDB" id="A0A4U0H799"/>
<protein>
    <recommendedName>
        <fullName evidence="2">Peptidase M56 domain-containing protein</fullName>
    </recommendedName>
</protein>
<dbReference type="InterPro" id="IPR008756">
    <property type="entry name" value="Peptidase_M56"/>
</dbReference>
<dbReference type="Proteomes" id="UP000309872">
    <property type="component" value="Unassembled WGS sequence"/>
</dbReference>
<keyword evidence="1" id="KW-0812">Transmembrane</keyword>
<organism evidence="3 4">
    <name type="scientific">Sphingobacterium alkalisoli</name>
    <dbReference type="NCBI Taxonomy" id="1874115"/>
    <lineage>
        <taxon>Bacteria</taxon>
        <taxon>Pseudomonadati</taxon>
        <taxon>Bacteroidota</taxon>
        <taxon>Sphingobacteriia</taxon>
        <taxon>Sphingobacteriales</taxon>
        <taxon>Sphingobacteriaceae</taxon>
        <taxon>Sphingobacterium</taxon>
    </lineage>
</organism>
<dbReference type="PANTHER" id="PTHR34978:SF3">
    <property type="entry name" value="SLR0241 PROTEIN"/>
    <property type="match status" value="1"/>
</dbReference>
<dbReference type="Gene3D" id="3.30.2010.10">
    <property type="entry name" value="Metalloproteases ('zincins'), catalytic domain"/>
    <property type="match status" value="1"/>
</dbReference>
<evidence type="ECO:0000259" key="2">
    <source>
        <dbReference type="Pfam" id="PF05569"/>
    </source>
</evidence>
<dbReference type="CDD" id="cd07341">
    <property type="entry name" value="M56_BlaR1_MecR1_like"/>
    <property type="match status" value="1"/>
</dbReference>
<dbReference type="InterPro" id="IPR052173">
    <property type="entry name" value="Beta-lactam_resp_regulator"/>
</dbReference>